<proteinExistence type="predicted"/>
<comment type="caution">
    <text evidence="2">The sequence shown here is derived from an EMBL/GenBank/DDBJ whole genome shotgun (WGS) entry which is preliminary data.</text>
</comment>
<dbReference type="Pfam" id="PF00196">
    <property type="entry name" value="GerE"/>
    <property type="match status" value="1"/>
</dbReference>
<dbReference type="EMBL" id="CBEP010000032">
    <property type="protein sequence ID" value="CDC03987.1"/>
    <property type="molecule type" value="Genomic_DNA"/>
</dbReference>
<dbReference type="InterPro" id="IPR036388">
    <property type="entry name" value="WH-like_DNA-bd_sf"/>
</dbReference>
<evidence type="ECO:0000313" key="2">
    <source>
        <dbReference type="EMBL" id="CDC03987.1"/>
    </source>
</evidence>
<feature type="domain" description="HTH luxR-type" evidence="1">
    <location>
        <begin position="33"/>
        <end position="68"/>
    </location>
</feature>
<dbReference type="GO" id="GO:0003677">
    <property type="term" value="F:DNA binding"/>
    <property type="evidence" value="ECO:0007669"/>
    <property type="project" value="InterPro"/>
</dbReference>
<dbReference type="InterPro" id="IPR016032">
    <property type="entry name" value="Sig_transdc_resp-reg_C-effctor"/>
</dbReference>
<dbReference type="InterPro" id="IPR000792">
    <property type="entry name" value="Tscrpt_reg_LuxR_C"/>
</dbReference>
<reference evidence="2" key="1">
    <citation type="submission" date="2012-11" db="EMBL/GenBank/DDBJ databases">
        <title>Dependencies among metagenomic species, viruses, plasmids and units of genetic variation.</title>
        <authorList>
            <person name="Nielsen H.B."/>
            <person name="Almeida M."/>
            <person name="Juncker A.S."/>
            <person name="Rasmussen S."/>
            <person name="Li J."/>
            <person name="Sunagawa S."/>
            <person name="Plichta D."/>
            <person name="Gautier L."/>
            <person name="Le Chatelier E."/>
            <person name="Peletier E."/>
            <person name="Bonde I."/>
            <person name="Nielsen T."/>
            <person name="Manichanh C."/>
            <person name="Arumugam M."/>
            <person name="Batto J."/>
            <person name="Santos M.B.Q.D."/>
            <person name="Blom N."/>
            <person name="Borruel N."/>
            <person name="Burgdorf K.S."/>
            <person name="Boumezbeur F."/>
            <person name="Casellas F."/>
            <person name="Dore J."/>
            <person name="Guarner F."/>
            <person name="Hansen T."/>
            <person name="Hildebrand F."/>
            <person name="Kaas R.S."/>
            <person name="Kennedy S."/>
            <person name="Kristiansen K."/>
            <person name="Kultima J.R."/>
            <person name="Leonard P."/>
            <person name="Levenez F."/>
            <person name="Lund O."/>
            <person name="Moumen B."/>
            <person name="Le Paslier D."/>
            <person name="Pons N."/>
            <person name="Pedersen O."/>
            <person name="Prifti E."/>
            <person name="Qin J."/>
            <person name="Raes J."/>
            <person name="Tap J."/>
            <person name="Tims S."/>
            <person name="Ussery D.W."/>
            <person name="Yamada T."/>
            <person name="MetaHit consortium"/>
            <person name="Renault P."/>
            <person name="Sicheritz-Ponten T."/>
            <person name="Bork P."/>
            <person name="Wang J."/>
            <person name="Brunak S."/>
            <person name="Ehrlich S.D."/>
        </authorList>
    </citation>
    <scope>NUCLEOTIDE SEQUENCE [LARGE SCALE GENOMIC DNA]</scope>
</reference>
<dbReference type="SUPFAM" id="SSF46894">
    <property type="entry name" value="C-terminal effector domain of the bipartite response regulators"/>
    <property type="match status" value="1"/>
</dbReference>
<evidence type="ECO:0000313" key="3">
    <source>
        <dbReference type="Proteomes" id="UP000018168"/>
    </source>
</evidence>
<dbReference type="Proteomes" id="UP000018168">
    <property type="component" value="Unassembled WGS sequence"/>
</dbReference>
<protein>
    <recommendedName>
        <fullName evidence="1">HTH luxR-type domain-containing protein</fullName>
    </recommendedName>
</protein>
<sequence length="107" mass="12491">MTGRAKRIYFLLKNKSKENETERAMILKTAEEILTLKQWLVFRMKINGERNKEIAKKCGVSEATISEHWVTGLEKVSESCKYMLPVLRFSAEKSEGGRFLYEEWNAL</sequence>
<evidence type="ECO:0000259" key="1">
    <source>
        <dbReference type="Pfam" id="PF00196"/>
    </source>
</evidence>
<dbReference type="GO" id="GO:0006355">
    <property type="term" value="P:regulation of DNA-templated transcription"/>
    <property type="evidence" value="ECO:0007669"/>
    <property type="project" value="InterPro"/>
</dbReference>
<gene>
    <name evidence="2" type="ORF">BN578_01983</name>
</gene>
<organism evidence="2 3">
    <name type="scientific">[Clostridium] leptum CAG:27</name>
    <dbReference type="NCBI Taxonomy" id="1263068"/>
    <lineage>
        <taxon>Bacteria</taxon>
        <taxon>Bacillati</taxon>
        <taxon>Bacillota</taxon>
        <taxon>Clostridia</taxon>
        <taxon>Eubacteriales</taxon>
        <taxon>Oscillospiraceae</taxon>
        <taxon>Oscillospiraceae incertae sedis</taxon>
    </lineage>
</organism>
<accession>R6P207</accession>
<name>R6P207_9FIRM</name>
<dbReference type="Gene3D" id="1.10.10.10">
    <property type="entry name" value="Winged helix-like DNA-binding domain superfamily/Winged helix DNA-binding domain"/>
    <property type="match status" value="1"/>
</dbReference>
<dbReference type="AlphaFoldDB" id="R6P207"/>